<name>A0AAX4H3X9_9ASCO</name>
<dbReference type="CDD" id="cd01850">
    <property type="entry name" value="CDC_Septin"/>
    <property type="match status" value="1"/>
</dbReference>
<dbReference type="AlphaFoldDB" id="A0AAX4H3X9"/>
<evidence type="ECO:0000256" key="1">
    <source>
        <dbReference type="ARBA" id="ARBA00004266"/>
    </source>
</evidence>
<feature type="domain" description="Septin-type G" evidence="6">
    <location>
        <begin position="26"/>
        <end position="341"/>
    </location>
</feature>
<dbReference type="KEGG" id="asau:88171534"/>
<dbReference type="GO" id="GO:0032156">
    <property type="term" value="C:septin cytoskeleton"/>
    <property type="evidence" value="ECO:0007669"/>
    <property type="project" value="UniProtKB-ARBA"/>
</dbReference>
<dbReference type="GO" id="GO:0005935">
    <property type="term" value="C:cellular bud neck"/>
    <property type="evidence" value="ECO:0007669"/>
    <property type="project" value="UniProtKB-SubCell"/>
</dbReference>
<dbReference type="EMBL" id="CP138894">
    <property type="protein sequence ID" value="WPK23236.1"/>
    <property type="molecule type" value="Genomic_DNA"/>
</dbReference>
<evidence type="ECO:0000313" key="7">
    <source>
        <dbReference type="EMBL" id="WPK23236.1"/>
    </source>
</evidence>
<dbReference type="Gene3D" id="3.40.50.300">
    <property type="entry name" value="P-loop containing nucleotide triphosphate hydrolases"/>
    <property type="match status" value="1"/>
</dbReference>
<dbReference type="Pfam" id="PF00735">
    <property type="entry name" value="Septin"/>
    <property type="match status" value="1"/>
</dbReference>
<keyword evidence="3 4" id="KW-0342">GTP-binding</keyword>
<dbReference type="PROSITE" id="PS51719">
    <property type="entry name" value="G_SEPTIN"/>
    <property type="match status" value="1"/>
</dbReference>
<dbReference type="GeneID" id="88171534"/>
<keyword evidence="8" id="KW-1185">Reference proteome</keyword>
<dbReference type="InterPro" id="IPR030379">
    <property type="entry name" value="G_SEPTIN_dom"/>
</dbReference>
<evidence type="ECO:0000256" key="3">
    <source>
        <dbReference type="ARBA" id="ARBA00023134"/>
    </source>
</evidence>
<evidence type="ECO:0000256" key="2">
    <source>
        <dbReference type="ARBA" id="ARBA00022741"/>
    </source>
</evidence>
<gene>
    <name evidence="7" type="ORF">PUMCH_000465</name>
</gene>
<dbReference type="InterPro" id="IPR027417">
    <property type="entry name" value="P-loop_NTPase"/>
</dbReference>
<dbReference type="Proteomes" id="UP001338582">
    <property type="component" value="Chromosome 1"/>
</dbReference>
<dbReference type="SUPFAM" id="SSF52540">
    <property type="entry name" value="P-loop containing nucleoside triphosphate hydrolases"/>
    <property type="match status" value="1"/>
</dbReference>
<feature type="compositionally biased region" description="Low complexity" evidence="5">
    <location>
        <begin position="428"/>
        <end position="443"/>
    </location>
</feature>
<keyword evidence="2 4" id="KW-0547">Nucleotide-binding</keyword>
<proteinExistence type="inferred from homology"/>
<dbReference type="GO" id="GO:0005525">
    <property type="term" value="F:GTP binding"/>
    <property type="evidence" value="ECO:0007669"/>
    <property type="project" value="UniProtKB-KW"/>
</dbReference>
<evidence type="ECO:0000256" key="5">
    <source>
        <dbReference type="SAM" id="MobiDB-lite"/>
    </source>
</evidence>
<dbReference type="GO" id="GO:0005938">
    <property type="term" value="C:cell cortex"/>
    <property type="evidence" value="ECO:0007669"/>
    <property type="project" value="UniProtKB-ARBA"/>
</dbReference>
<evidence type="ECO:0000259" key="6">
    <source>
        <dbReference type="PROSITE" id="PS51719"/>
    </source>
</evidence>
<evidence type="ECO:0000313" key="8">
    <source>
        <dbReference type="Proteomes" id="UP001338582"/>
    </source>
</evidence>
<organism evidence="7 8">
    <name type="scientific">Australozyma saopauloensis</name>
    <dbReference type="NCBI Taxonomy" id="291208"/>
    <lineage>
        <taxon>Eukaryota</taxon>
        <taxon>Fungi</taxon>
        <taxon>Dikarya</taxon>
        <taxon>Ascomycota</taxon>
        <taxon>Saccharomycotina</taxon>
        <taxon>Pichiomycetes</taxon>
        <taxon>Metschnikowiaceae</taxon>
        <taxon>Australozyma</taxon>
    </lineage>
</organism>
<accession>A0AAX4H3X9</accession>
<feature type="region of interest" description="Disordered" evidence="5">
    <location>
        <begin position="528"/>
        <end position="586"/>
    </location>
</feature>
<dbReference type="InterPro" id="IPR016491">
    <property type="entry name" value="Septin"/>
</dbReference>
<comment type="subcellular location">
    <subcellularLocation>
        <location evidence="1">Bud neck</location>
    </subcellularLocation>
</comment>
<dbReference type="PIRSF" id="PIRSF006698">
    <property type="entry name" value="Septin"/>
    <property type="match status" value="1"/>
</dbReference>
<protein>
    <recommendedName>
        <fullName evidence="6">Septin-type G domain-containing protein</fullName>
    </recommendedName>
</protein>
<evidence type="ECO:0000256" key="4">
    <source>
        <dbReference type="RuleBase" id="RU004560"/>
    </source>
</evidence>
<dbReference type="RefSeq" id="XP_062875623.1">
    <property type="nucleotide sequence ID" value="XM_063019553.1"/>
</dbReference>
<dbReference type="PANTHER" id="PTHR18884">
    <property type="entry name" value="SEPTIN"/>
    <property type="match status" value="1"/>
</dbReference>
<comment type="similarity">
    <text evidence="4">Belongs to the TRAFAC class TrmE-Era-EngA-EngB-Septin-like GTPase superfamily. Septin GTPase family.</text>
</comment>
<feature type="region of interest" description="Disordered" evidence="5">
    <location>
        <begin position="407"/>
        <end position="452"/>
    </location>
</feature>
<sequence>MNYSFSLQGANAGGSPMINYRKDAKKAIKFTIMVSGELGTGKSTFVNCLLDRNIMPHAYEGTPVAQKTLTFTLAATVALPNTSVLPLSQFDASTANEEPGIALTETSVEVLDEDSVRLHLNIIDTPGFGDNLNNELCFVEIENYLKQQFDLVLAEETRIRRNPRFVDTRVHVLLYFITPTGHGLRELDVLCMKRLAKYVNIIPVIGRADTFTEAELKHFKNQIKIDIERFNVPVFQFDNFMDEYDADEDYDLIQECKFLTKLQPFAVVASEQNFEIRDINTGESKTIKARQYPWGLVDINNPKYSDFPILKSVLLGSHLQDLKDLTHDFLYETYRTERLSKVTGKSDDALEDDSQYEGSDNQQILAAVPSLSNLAQLTKNGEVSMLMNETQDETQVDESFVVKSSPKPKSMLFSEEESQKLSPQINDSASFVSSSSAQSGTSARTGLDSTNQSFKRMSIAPQRHQLRQISETVPYVIRHERILERQQKLEEIEMASARELANRAALLEQKAAELKAKEKILLQRLEAAKKAESQRNSVETKRPEDDQSVLELKDNEKEDSQNYTEIHDDEDGDDVTEVEEEIHEQH</sequence>
<feature type="compositionally biased region" description="Basic and acidic residues" evidence="5">
    <location>
        <begin position="528"/>
        <end position="560"/>
    </location>
</feature>
<feature type="compositionally biased region" description="Acidic residues" evidence="5">
    <location>
        <begin position="567"/>
        <end position="586"/>
    </location>
</feature>
<reference evidence="7 8" key="1">
    <citation type="submission" date="2023-10" db="EMBL/GenBank/DDBJ databases">
        <title>Draft Genome Sequence of Candida saopaulonensis from a very Premature Infant with Sepsis.</title>
        <authorList>
            <person name="Ning Y."/>
            <person name="Dai R."/>
            <person name="Xiao M."/>
            <person name="Xu Y."/>
            <person name="Yan Q."/>
            <person name="Zhang L."/>
        </authorList>
    </citation>
    <scope>NUCLEOTIDE SEQUENCE [LARGE SCALE GENOMIC DNA]</scope>
    <source>
        <strain evidence="7 8">19XY460</strain>
    </source>
</reference>